<dbReference type="Proteomes" id="UP000277326">
    <property type="component" value="Unassembled WGS sequence"/>
</dbReference>
<dbReference type="RefSeq" id="WP_166033612.1">
    <property type="nucleotide sequence ID" value="NZ_CP034145.1"/>
</dbReference>
<accession>A0A3M0DQL9</accession>
<feature type="transmembrane region" description="Helical" evidence="1">
    <location>
        <begin position="23"/>
        <end position="44"/>
    </location>
</feature>
<evidence type="ECO:0000256" key="1">
    <source>
        <dbReference type="SAM" id="Phobius"/>
    </source>
</evidence>
<evidence type="ECO:0000313" key="3">
    <source>
        <dbReference type="Proteomes" id="UP000277326"/>
    </source>
</evidence>
<dbReference type="EMBL" id="REFS01000002">
    <property type="protein sequence ID" value="RMB23927.1"/>
    <property type="molecule type" value="Genomic_DNA"/>
</dbReference>
<keyword evidence="1" id="KW-0472">Membrane</keyword>
<evidence type="ECO:0000313" key="2">
    <source>
        <dbReference type="EMBL" id="RMB23927.1"/>
    </source>
</evidence>
<dbReference type="OrthoDB" id="346300at2157"/>
<sequence>MGGQATDADADAEYDDWYTWGKAVLYLEMAIAILVTVFSLYLAFNGQAGFLAH</sequence>
<dbReference type="GeneID" id="44638238"/>
<proteinExistence type="predicted"/>
<organism evidence="2 3">
    <name type="scientific">Haloplanus aerogenes</name>
    <dbReference type="NCBI Taxonomy" id="660522"/>
    <lineage>
        <taxon>Archaea</taxon>
        <taxon>Methanobacteriati</taxon>
        <taxon>Methanobacteriota</taxon>
        <taxon>Stenosarchaea group</taxon>
        <taxon>Halobacteria</taxon>
        <taxon>Halobacteriales</taxon>
        <taxon>Haloferacaceae</taxon>
        <taxon>Haloplanus</taxon>
    </lineage>
</organism>
<reference evidence="2 3" key="1">
    <citation type="journal article" date="2015" name="Stand. Genomic Sci.">
        <title>Genomic Encyclopedia of Bacterial and Archaeal Type Strains, Phase III: the genomes of soil and plant-associated and newly described type strains.</title>
        <authorList>
            <person name="Whitman W.B."/>
            <person name="Woyke T."/>
            <person name="Klenk H.P."/>
            <person name="Zhou Y."/>
            <person name="Lilburn T.G."/>
            <person name="Beck B.J."/>
            <person name="De Vos P."/>
            <person name="Vandamme P."/>
            <person name="Eisen J.A."/>
            <person name="Garrity G."/>
            <person name="Hugenholtz P."/>
            <person name="Kyrpides N.C."/>
        </authorList>
    </citation>
    <scope>NUCLEOTIDE SEQUENCE [LARGE SCALE GENOMIC DNA]</scope>
    <source>
        <strain evidence="2 3">CGMCC 1.10124</strain>
    </source>
</reference>
<keyword evidence="1" id="KW-1133">Transmembrane helix</keyword>
<keyword evidence="1" id="KW-0812">Transmembrane</keyword>
<gene>
    <name evidence="2" type="ORF">ATH50_1157</name>
</gene>
<comment type="caution">
    <text evidence="2">The sequence shown here is derived from an EMBL/GenBank/DDBJ whole genome shotgun (WGS) entry which is preliminary data.</text>
</comment>
<protein>
    <submittedName>
        <fullName evidence="2">Uncharacterized protein</fullName>
    </submittedName>
</protein>
<dbReference type="AlphaFoldDB" id="A0A3M0DQL9"/>
<name>A0A3M0DQL9_9EURY</name>